<dbReference type="OrthoDB" id="3225452at2759"/>
<dbReference type="PANTHER" id="PTHR47656:SF1">
    <property type="entry name" value="HOMEOBOX PROTEIN MIXL1"/>
    <property type="match status" value="1"/>
</dbReference>
<dbReference type="InterPro" id="IPR001356">
    <property type="entry name" value="HD"/>
</dbReference>
<sequence>MDDNSSSFVQLHRDDSGYGSPILNREFLSPQQSSSSTYYSYQHTYHPHVPYSNNSFHMYDQLIGNNNIYNNIDSSMTLPSLEQSSVSSTMDLCSSPIPICTNSSSTPSKDPASSNICPPYEYKINWVPPQGRRRRQRTVFTQTNVQQLDSVFMHNQYPDIELREALAAQIGVPESRIQVWFKNRRTRARTAHRQQLKLSESSSSH</sequence>
<reference evidence="7" key="1">
    <citation type="submission" date="2021-02" db="EMBL/GenBank/DDBJ databases">
        <authorList>
            <person name="Nowell W R."/>
        </authorList>
    </citation>
    <scope>NUCLEOTIDE SEQUENCE</scope>
</reference>
<dbReference type="AlphaFoldDB" id="A0A814YXY2"/>
<dbReference type="InterPro" id="IPR017970">
    <property type="entry name" value="Homeobox_CS"/>
</dbReference>
<protein>
    <recommendedName>
        <fullName evidence="6">Homeobox domain-containing protein</fullName>
    </recommendedName>
</protein>
<feature type="domain" description="Homeobox" evidence="6">
    <location>
        <begin position="131"/>
        <end position="191"/>
    </location>
</feature>
<evidence type="ECO:0000256" key="5">
    <source>
        <dbReference type="RuleBase" id="RU000682"/>
    </source>
</evidence>
<evidence type="ECO:0000256" key="3">
    <source>
        <dbReference type="ARBA" id="ARBA00023242"/>
    </source>
</evidence>
<evidence type="ECO:0000313" key="8">
    <source>
        <dbReference type="Proteomes" id="UP000663891"/>
    </source>
</evidence>
<dbReference type="Pfam" id="PF00046">
    <property type="entry name" value="Homeodomain"/>
    <property type="match status" value="1"/>
</dbReference>
<dbReference type="CDD" id="cd00086">
    <property type="entry name" value="homeodomain"/>
    <property type="match status" value="1"/>
</dbReference>
<evidence type="ECO:0000256" key="4">
    <source>
        <dbReference type="PROSITE-ProRule" id="PRU00108"/>
    </source>
</evidence>
<dbReference type="GO" id="GO:0005634">
    <property type="term" value="C:nucleus"/>
    <property type="evidence" value="ECO:0007669"/>
    <property type="project" value="UniProtKB-SubCell"/>
</dbReference>
<dbReference type="GO" id="GO:0003677">
    <property type="term" value="F:DNA binding"/>
    <property type="evidence" value="ECO:0007669"/>
    <property type="project" value="UniProtKB-UniRule"/>
</dbReference>
<evidence type="ECO:0000259" key="6">
    <source>
        <dbReference type="PROSITE" id="PS50071"/>
    </source>
</evidence>
<evidence type="ECO:0000256" key="1">
    <source>
        <dbReference type="ARBA" id="ARBA00023125"/>
    </source>
</evidence>
<dbReference type="GO" id="GO:0001228">
    <property type="term" value="F:DNA-binding transcription activator activity, RNA polymerase II-specific"/>
    <property type="evidence" value="ECO:0007669"/>
    <property type="project" value="InterPro"/>
</dbReference>
<dbReference type="GO" id="GO:0002244">
    <property type="term" value="P:hematopoietic progenitor cell differentiation"/>
    <property type="evidence" value="ECO:0007669"/>
    <property type="project" value="InterPro"/>
</dbReference>
<dbReference type="PROSITE" id="PS00027">
    <property type="entry name" value="HOMEOBOX_1"/>
    <property type="match status" value="1"/>
</dbReference>
<organism evidence="7 8">
    <name type="scientific">Adineta steineri</name>
    <dbReference type="NCBI Taxonomy" id="433720"/>
    <lineage>
        <taxon>Eukaryota</taxon>
        <taxon>Metazoa</taxon>
        <taxon>Spiralia</taxon>
        <taxon>Gnathifera</taxon>
        <taxon>Rotifera</taxon>
        <taxon>Eurotatoria</taxon>
        <taxon>Bdelloidea</taxon>
        <taxon>Adinetida</taxon>
        <taxon>Adinetidae</taxon>
        <taxon>Adineta</taxon>
    </lineage>
</organism>
<keyword evidence="1 4" id="KW-0238">DNA-binding</keyword>
<dbReference type="SMART" id="SM00389">
    <property type="entry name" value="HOX"/>
    <property type="match status" value="1"/>
</dbReference>
<dbReference type="InterPro" id="IPR042917">
    <property type="entry name" value="MIXL1"/>
</dbReference>
<dbReference type="PANTHER" id="PTHR47656">
    <property type="entry name" value="HOMEOBOX PROTEIN MIXL"/>
    <property type="match status" value="1"/>
</dbReference>
<dbReference type="GO" id="GO:0007492">
    <property type="term" value="P:endoderm development"/>
    <property type="evidence" value="ECO:0007669"/>
    <property type="project" value="InterPro"/>
</dbReference>
<dbReference type="Gene3D" id="1.10.10.60">
    <property type="entry name" value="Homeodomain-like"/>
    <property type="match status" value="1"/>
</dbReference>
<dbReference type="SUPFAM" id="SSF46689">
    <property type="entry name" value="Homeodomain-like"/>
    <property type="match status" value="1"/>
</dbReference>
<evidence type="ECO:0000256" key="2">
    <source>
        <dbReference type="ARBA" id="ARBA00023155"/>
    </source>
</evidence>
<dbReference type="PROSITE" id="PS50071">
    <property type="entry name" value="HOMEOBOX_2"/>
    <property type="match status" value="1"/>
</dbReference>
<keyword evidence="2 4" id="KW-0371">Homeobox</keyword>
<comment type="caution">
    <text evidence="7">The sequence shown here is derived from an EMBL/GenBank/DDBJ whole genome shotgun (WGS) entry which is preliminary data.</text>
</comment>
<proteinExistence type="predicted"/>
<dbReference type="EMBL" id="CAJNON010000386">
    <property type="protein sequence ID" value="CAF1235136.1"/>
    <property type="molecule type" value="Genomic_DNA"/>
</dbReference>
<accession>A0A814YXY2</accession>
<keyword evidence="3 4" id="KW-0539">Nucleus</keyword>
<evidence type="ECO:0000313" key="7">
    <source>
        <dbReference type="EMBL" id="CAF1235136.1"/>
    </source>
</evidence>
<dbReference type="InterPro" id="IPR009057">
    <property type="entry name" value="Homeodomain-like_sf"/>
</dbReference>
<gene>
    <name evidence="7" type="ORF">VCS650_LOCUS27471</name>
</gene>
<dbReference type="Proteomes" id="UP000663891">
    <property type="component" value="Unassembled WGS sequence"/>
</dbReference>
<feature type="DNA-binding region" description="Homeobox" evidence="4">
    <location>
        <begin position="133"/>
        <end position="192"/>
    </location>
</feature>
<name>A0A814YXY2_9BILA</name>
<comment type="subcellular location">
    <subcellularLocation>
        <location evidence="4 5">Nucleus</location>
    </subcellularLocation>
</comment>